<reference evidence="1" key="1">
    <citation type="journal article" date="2012" name="Science">
        <title>Fermentation, hydrogen, and sulfur metabolism in multiple uncultivated bacterial phyla.</title>
        <authorList>
            <person name="Wrighton K.C."/>
            <person name="Thomas B.C."/>
            <person name="Sharon I."/>
            <person name="Miller C.S."/>
            <person name="Castelle C.J."/>
            <person name="VerBerkmoes N.C."/>
            <person name="Wilkins M.J."/>
            <person name="Hettich R.L."/>
            <person name="Lipton M.S."/>
            <person name="Williams K.H."/>
            <person name="Long P.E."/>
            <person name="Banfield J.F."/>
        </authorList>
    </citation>
    <scope>NUCLEOTIDE SEQUENCE [LARGE SCALE GENOMIC DNA]</scope>
</reference>
<feature type="non-terminal residue" evidence="1">
    <location>
        <position position="1"/>
    </location>
</feature>
<accession>K2F603</accession>
<protein>
    <submittedName>
        <fullName evidence="1">Uncharacterized protein</fullName>
    </submittedName>
</protein>
<dbReference type="EMBL" id="AMFJ01000772">
    <property type="protein sequence ID" value="EKE26516.1"/>
    <property type="molecule type" value="Genomic_DNA"/>
</dbReference>
<organism evidence="1">
    <name type="scientific">uncultured bacterium</name>
    <name type="common">gcode 4</name>
    <dbReference type="NCBI Taxonomy" id="1234023"/>
    <lineage>
        <taxon>Bacteria</taxon>
        <taxon>environmental samples</taxon>
    </lineage>
</organism>
<evidence type="ECO:0000313" key="1">
    <source>
        <dbReference type="EMBL" id="EKE26516.1"/>
    </source>
</evidence>
<dbReference type="AlphaFoldDB" id="K2F603"/>
<proteinExistence type="predicted"/>
<sequence length="38" mass="5063">FTYKNIFWRLDKYGDIWGWFFEYEFDMEEWLKKLEKLF</sequence>
<comment type="caution">
    <text evidence="1">The sequence shown here is derived from an EMBL/GenBank/DDBJ whole genome shotgun (WGS) entry which is preliminary data.</text>
</comment>
<gene>
    <name evidence="1" type="ORF">ACD_4C00256G0008</name>
</gene>
<name>K2F603_9BACT</name>